<dbReference type="STRING" id="254877.A0A1V6SYP9"/>
<sequence length="150" mass="17368">MIMREEPKEAVEFIWLLPVAGLFARIRHGQFPQFDMSVFFGKDLSRFSEFIAVWYGSSPLLRTPSESESYTLGITFQPKNEAQSHLIDTFVDGLETAYGVKRQEVSLAELRKHDCPNGPDHDHIAEDLELAGGYPYYRDSYHYLQDFRNE</sequence>
<keyword evidence="2" id="KW-1185">Reference proteome</keyword>
<dbReference type="Proteomes" id="UP000191342">
    <property type="component" value="Unassembled WGS sequence"/>
</dbReference>
<name>A0A1V6SYP9_9EURO</name>
<protein>
    <submittedName>
        <fullName evidence="1">Uncharacterized protein</fullName>
    </submittedName>
</protein>
<evidence type="ECO:0000313" key="1">
    <source>
        <dbReference type="EMBL" id="OQE19215.1"/>
    </source>
</evidence>
<gene>
    <name evidence="1" type="ORF">PENFLA_c019G02415</name>
</gene>
<evidence type="ECO:0000313" key="2">
    <source>
        <dbReference type="Proteomes" id="UP000191342"/>
    </source>
</evidence>
<accession>A0A1V6SYP9</accession>
<dbReference type="AlphaFoldDB" id="A0A1V6SYP9"/>
<comment type="caution">
    <text evidence="1">The sequence shown here is derived from an EMBL/GenBank/DDBJ whole genome shotgun (WGS) entry which is preliminary data.</text>
</comment>
<dbReference type="EMBL" id="MLQL01000019">
    <property type="protein sequence ID" value="OQE19215.1"/>
    <property type="molecule type" value="Genomic_DNA"/>
</dbReference>
<reference evidence="2" key="1">
    <citation type="journal article" date="2017" name="Nat. Microbiol.">
        <title>Global analysis of biosynthetic gene clusters reveals vast potential of secondary metabolite production in Penicillium species.</title>
        <authorList>
            <person name="Nielsen J.C."/>
            <person name="Grijseels S."/>
            <person name="Prigent S."/>
            <person name="Ji B."/>
            <person name="Dainat J."/>
            <person name="Nielsen K.F."/>
            <person name="Frisvad J.C."/>
            <person name="Workman M."/>
            <person name="Nielsen J."/>
        </authorList>
    </citation>
    <scope>NUCLEOTIDE SEQUENCE [LARGE SCALE GENOMIC DNA]</scope>
    <source>
        <strain evidence="2">IBT 14082</strain>
    </source>
</reference>
<dbReference type="OrthoDB" id="5423360at2759"/>
<organism evidence="1 2">
    <name type="scientific">Penicillium flavigenum</name>
    <dbReference type="NCBI Taxonomy" id="254877"/>
    <lineage>
        <taxon>Eukaryota</taxon>
        <taxon>Fungi</taxon>
        <taxon>Dikarya</taxon>
        <taxon>Ascomycota</taxon>
        <taxon>Pezizomycotina</taxon>
        <taxon>Eurotiomycetes</taxon>
        <taxon>Eurotiomycetidae</taxon>
        <taxon>Eurotiales</taxon>
        <taxon>Aspergillaceae</taxon>
        <taxon>Penicillium</taxon>
    </lineage>
</organism>
<proteinExistence type="predicted"/>